<dbReference type="SMART" id="SM00220">
    <property type="entry name" value="S_TKc"/>
    <property type="match status" value="1"/>
</dbReference>
<dbReference type="InterPro" id="IPR000719">
    <property type="entry name" value="Prot_kinase_dom"/>
</dbReference>
<evidence type="ECO:0000256" key="3">
    <source>
        <dbReference type="ARBA" id="ARBA00022679"/>
    </source>
</evidence>
<keyword evidence="10" id="KW-0472">Membrane</keyword>
<organism evidence="12 13">
    <name type="scientific">Leptolyngbya foveolarum</name>
    <dbReference type="NCBI Taxonomy" id="47253"/>
    <lineage>
        <taxon>Bacteria</taxon>
        <taxon>Bacillati</taxon>
        <taxon>Cyanobacteriota</taxon>
        <taxon>Cyanophyceae</taxon>
        <taxon>Leptolyngbyales</taxon>
        <taxon>Leptolyngbyaceae</taxon>
        <taxon>Leptolyngbya group</taxon>
        <taxon>Leptolyngbya</taxon>
    </lineage>
</organism>
<dbReference type="EMBL" id="QBMC01000016">
    <property type="protein sequence ID" value="PZO21874.1"/>
    <property type="molecule type" value="Genomic_DNA"/>
</dbReference>
<dbReference type="PANTHER" id="PTHR24363">
    <property type="entry name" value="SERINE/THREONINE PROTEIN KINASE"/>
    <property type="match status" value="1"/>
</dbReference>
<dbReference type="PROSITE" id="PS00107">
    <property type="entry name" value="PROTEIN_KINASE_ATP"/>
    <property type="match status" value="1"/>
</dbReference>
<gene>
    <name evidence="12" type="ORF">DCF25_04195</name>
</gene>
<dbReference type="SUPFAM" id="SSF56112">
    <property type="entry name" value="Protein kinase-like (PK-like)"/>
    <property type="match status" value="1"/>
</dbReference>
<protein>
    <recommendedName>
        <fullName evidence="1">non-specific serine/threonine protein kinase</fullName>
        <ecNumber evidence="1">2.7.11.1</ecNumber>
    </recommendedName>
</protein>
<evidence type="ECO:0000313" key="13">
    <source>
        <dbReference type="Proteomes" id="UP000249354"/>
    </source>
</evidence>
<dbReference type="Proteomes" id="UP000249354">
    <property type="component" value="Unassembled WGS sequence"/>
</dbReference>
<comment type="catalytic activity">
    <reaction evidence="8">
        <text>L-seryl-[protein] + ATP = O-phospho-L-seryl-[protein] + ADP + H(+)</text>
        <dbReference type="Rhea" id="RHEA:17989"/>
        <dbReference type="Rhea" id="RHEA-COMP:9863"/>
        <dbReference type="Rhea" id="RHEA-COMP:11604"/>
        <dbReference type="ChEBI" id="CHEBI:15378"/>
        <dbReference type="ChEBI" id="CHEBI:29999"/>
        <dbReference type="ChEBI" id="CHEBI:30616"/>
        <dbReference type="ChEBI" id="CHEBI:83421"/>
        <dbReference type="ChEBI" id="CHEBI:456216"/>
        <dbReference type="EC" id="2.7.11.1"/>
    </reaction>
</comment>
<accession>A0A2W4UNZ5</accession>
<feature type="transmembrane region" description="Helical" evidence="10">
    <location>
        <begin position="674"/>
        <end position="693"/>
    </location>
</feature>
<dbReference type="SMART" id="SM01080">
    <property type="entry name" value="CHASE2"/>
    <property type="match status" value="1"/>
</dbReference>
<dbReference type="GO" id="GO:0005524">
    <property type="term" value="F:ATP binding"/>
    <property type="evidence" value="ECO:0007669"/>
    <property type="project" value="UniProtKB-UniRule"/>
</dbReference>
<comment type="catalytic activity">
    <reaction evidence="7">
        <text>L-threonyl-[protein] + ATP = O-phospho-L-threonyl-[protein] + ADP + H(+)</text>
        <dbReference type="Rhea" id="RHEA:46608"/>
        <dbReference type="Rhea" id="RHEA-COMP:11060"/>
        <dbReference type="Rhea" id="RHEA-COMP:11605"/>
        <dbReference type="ChEBI" id="CHEBI:15378"/>
        <dbReference type="ChEBI" id="CHEBI:30013"/>
        <dbReference type="ChEBI" id="CHEBI:30616"/>
        <dbReference type="ChEBI" id="CHEBI:61977"/>
        <dbReference type="ChEBI" id="CHEBI:456216"/>
        <dbReference type="EC" id="2.7.11.1"/>
    </reaction>
</comment>
<dbReference type="Pfam" id="PF05226">
    <property type="entry name" value="CHASE2"/>
    <property type="match status" value="1"/>
</dbReference>
<evidence type="ECO:0000256" key="10">
    <source>
        <dbReference type="SAM" id="Phobius"/>
    </source>
</evidence>
<evidence type="ECO:0000256" key="1">
    <source>
        <dbReference type="ARBA" id="ARBA00012513"/>
    </source>
</evidence>
<reference evidence="13" key="1">
    <citation type="submission" date="2018-04" db="EMBL/GenBank/DDBJ databases">
        <authorList>
            <person name="Cornet L."/>
        </authorList>
    </citation>
    <scope>NUCLEOTIDE SEQUENCE [LARGE SCALE GENOMIC DNA]</scope>
</reference>
<keyword evidence="10" id="KW-0812">Transmembrane</keyword>
<dbReference type="EC" id="2.7.11.1" evidence="1"/>
<evidence type="ECO:0000256" key="6">
    <source>
        <dbReference type="ARBA" id="ARBA00022840"/>
    </source>
</evidence>
<evidence type="ECO:0000256" key="4">
    <source>
        <dbReference type="ARBA" id="ARBA00022741"/>
    </source>
</evidence>
<dbReference type="Gene3D" id="1.10.510.10">
    <property type="entry name" value="Transferase(Phosphotransferase) domain 1"/>
    <property type="match status" value="1"/>
</dbReference>
<dbReference type="AlphaFoldDB" id="A0A2W4UNZ5"/>
<dbReference type="CDD" id="cd14014">
    <property type="entry name" value="STKc_PknB_like"/>
    <property type="match status" value="1"/>
</dbReference>
<feature type="transmembrane region" description="Helical" evidence="10">
    <location>
        <begin position="699"/>
        <end position="717"/>
    </location>
</feature>
<evidence type="ECO:0000256" key="8">
    <source>
        <dbReference type="ARBA" id="ARBA00048679"/>
    </source>
</evidence>
<feature type="binding site" evidence="9">
    <location>
        <position position="47"/>
    </location>
    <ligand>
        <name>ATP</name>
        <dbReference type="ChEBI" id="CHEBI:30616"/>
    </ligand>
</feature>
<dbReference type="GO" id="GO:0004674">
    <property type="term" value="F:protein serine/threonine kinase activity"/>
    <property type="evidence" value="ECO:0007669"/>
    <property type="project" value="UniProtKB-KW"/>
</dbReference>
<dbReference type="PROSITE" id="PS50011">
    <property type="entry name" value="PROTEIN_KINASE_DOM"/>
    <property type="match status" value="1"/>
</dbReference>
<dbReference type="PANTHER" id="PTHR24363:SF0">
    <property type="entry name" value="SERINE_THREONINE KINASE LIKE DOMAIN CONTAINING 1"/>
    <property type="match status" value="1"/>
</dbReference>
<evidence type="ECO:0000256" key="9">
    <source>
        <dbReference type="PROSITE-ProRule" id="PRU10141"/>
    </source>
</evidence>
<feature type="domain" description="Protein kinase" evidence="11">
    <location>
        <begin position="10"/>
        <end position="291"/>
    </location>
</feature>
<keyword evidence="5" id="KW-0418">Kinase</keyword>
<evidence type="ECO:0000313" key="12">
    <source>
        <dbReference type="EMBL" id="PZO21874.1"/>
    </source>
</evidence>
<reference evidence="12 13" key="2">
    <citation type="submission" date="2018-06" db="EMBL/GenBank/DDBJ databases">
        <title>Metagenomic assembly of (sub)arctic Cyanobacteria and their associated microbiome from non-axenic cultures.</title>
        <authorList>
            <person name="Baurain D."/>
        </authorList>
    </citation>
    <scope>NUCLEOTIDE SEQUENCE [LARGE SCALE GENOMIC DNA]</scope>
    <source>
        <strain evidence="12">ULC129bin1</strain>
    </source>
</reference>
<dbReference type="Pfam" id="PF00069">
    <property type="entry name" value="Pkinase"/>
    <property type="match status" value="1"/>
</dbReference>
<evidence type="ECO:0000259" key="11">
    <source>
        <dbReference type="PROSITE" id="PS50011"/>
    </source>
</evidence>
<dbReference type="InterPro" id="IPR011009">
    <property type="entry name" value="Kinase-like_dom_sf"/>
</dbReference>
<dbReference type="InterPro" id="IPR017441">
    <property type="entry name" value="Protein_kinase_ATP_BS"/>
</dbReference>
<dbReference type="InterPro" id="IPR007890">
    <property type="entry name" value="CHASE2"/>
</dbReference>
<keyword evidence="2" id="KW-0723">Serine/threonine-protein kinase</keyword>
<evidence type="ECO:0000256" key="5">
    <source>
        <dbReference type="ARBA" id="ARBA00022777"/>
    </source>
</evidence>
<keyword evidence="3" id="KW-0808">Transferase</keyword>
<evidence type="ECO:0000256" key="7">
    <source>
        <dbReference type="ARBA" id="ARBA00047899"/>
    </source>
</evidence>
<evidence type="ECO:0000256" key="2">
    <source>
        <dbReference type="ARBA" id="ARBA00022527"/>
    </source>
</evidence>
<keyword evidence="10" id="KW-1133">Transmembrane helix</keyword>
<sequence length="733" mass="80390">MLGQKLAGRYELTQILGAGGFGQTYLAVDTFGVSGNASDSIVYCVVKQLKPASQDQSFLSVARRLFETEVKTLRRLGSHSQIPRLLDSFEEDSEFYLVQEFIDGLSLEDEIAQVGQFDEGGAIALLESVLPVLHFIHENHVIHRDLKPDNLIRRRETGEIVLIDFGAVKEIRTRIITGEQTALTIGIGTQGYTPSEQLSGKPRYSSDIFALGMTVIQALTGKSPVDLPEDPNRLEACWEDCAEASPGLVVLLNKMTRHYIYQRYDSVQAVQKDLARLEDLPAEAAAAHTYLETLTPQGRLTAEGRSSIMRWRMGRRAKRITVALSTLLTSVLVLGFRQVGLFVPAELVVYDAWVGSRAKAAVDPRLLVVEITEKDVRSLGQATPSDASVAQVIEKIQQHRPASIGLDLLRDLPQGPGTDQLAKSLRSPNVVTVTKLSDPGEDNLIPPPPNVDFSQISFSNIVTDSDMRVRRALLAQSVDTAILQDISPRRLAEKTQNEPTSDPIEAAVYSLGTKLSMGYLEQYEGIESADDVILTLGNTRFEPLSGSFGAYQNLDDGGYQIFMRYRSLKHLTARVSFSQVLNNNFDPALIRDKIVLIGSVNRSSRDLFSTPFNRGDTTQTPGVVLHAQVVSQILSAVLDGETLPWDWPDWAEMGWIVVLTGAGSGLMVLTQRGLILIAFGVGGLMTVAAVSLVCFALGGWVPVVAPAIAFFLSAAGARISKSYQRRYWEAKQM</sequence>
<proteinExistence type="predicted"/>
<keyword evidence="4 9" id="KW-0547">Nucleotide-binding</keyword>
<comment type="caution">
    <text evidence="12">The sequence shown here is derived from an EMBL/GenBank/DDBJ whole genome shotgun (WGS) entry which is preliminary data.</text>
</comment>
<keyword evidence="6 9" id="KW-0067">ATP-binding</keyword>
<name>A0A2W4UNZ5_9CYAN</name>